<evidence type="ECO:0000256" key="2">
    <source>
        <dbReference type="ARBA" id="ARBA00004305"/>
    </source>
</evidence>
<keyword evidence="8" id="KW-0269">Exonuclease</keyword>
<keyword evidence="4" id="KW-0507">mRNA processing</keyword>
<evidence type="ECO:0000256" key="12">
    <source>
        <dbReference type="ARBA" id="ARBA00072755"/>
    </source>
</evidence>
<organism evidence="16 17">
    <name type="scientific">Octopus sinensis</name>
    <name type="common">East Asian common octopus</name>
    <dbReference type="NCBI Taxonomy" id="2607531"/>
    <lineage>
        <taxon>Eukaryota</taxon>
        <taxon>Metazoa</taxon>
        <taxon>Spiralia</taxon>
        <taxon>Lophotrochozoa</taxon>
        <taxon>Mollusca</taxon>
        <taxon>Cephalopoda</taxon>
        <taxon>Coleoidea</taxon>
        <taxon>Octopodiformes</taxon>
        <taxon>Octopoda</taxon>
        <taxon>Incirrata</taxon>
        <taxon>Octopodidae</taxon>
        <taxon>Octopus</taxon>
    </lineage>
</organism>
<evidence type="ECO:0000256" key="11">
    <source>
        <dbReference type="ARBA" id="ARBA00023128"/>
    </source>
</evidence>
<evidence type="ECO:0000259" key="14">
    <source>
        <dbReference type="Pfam" id="PF03372"/>
    </source>
</evidence>
<evidence type="ECO:0000256" key="8">
    <source>
        <dbReference type="ARBA" id="ARBA00022839"/>
    </source>
</evidence>
<dbReference type="FunFam" id="3.60.10.10:FF:000018">
    <property type="entry name" value="2',5'-phosphodiesterase 12"/>
    <property type="match status" value="1"/>
</dbReference>
<evidence type="ECO:0000256" key="4">
    <source>
        <dbReference type="ARBA" id="ARBA00022664"/>
    </source>
</evidence>
<evidence type="ECO:0000256" key="1">
    <source>
        <dbReference type="ARBA" id="ARBA00001946"/>
    </source>
</evidence>
<keyword evidence="3" id="KW-0597">Phosphoprotein</keyword>
<feature type="domain" description="2',5'-phosphodiesterase 12-like N-terminal" evidence="15">
    <location>
        <begin position="179"/>
        <end position="277"/>
    </location>
</feature>
<keyword evidence="6" id="KW-0479">Metal-binding</keyword>
<evidence type="ECO:0000313" key="17">
    <source>
        <dbReference type="RefSeq" id="XP_029657364.1"/>
    </source>
</evidence>
<comment type="subcellular location">
    <subcellularLocation>
        <location evidence="2">Mitochondrion matrix</location>
    </subcellularLocation>
</comment>
<evidence type="ECO:0000256" key="6">
    <source>
        <dbReference type="ARBA" id="ARBA00022723"/>
    </source>
</evidence>
<sequence length="624" mass="70755">MQRCLVLGVGRRLLNNQLFTARTCSQCCTVTERSAALSHYIHRHQVTRVFCVLSCNNNMSFNNLNVTCLPDDETLKISFEYSHNGLPARNFNLQRNKNELLGQSLLRLRANMSRFLNKCKKKKKERNAIPKVEDEDALPISVWRDDHQLSDTTPNVEAWTAGSELHIGDKVFHVLVNGPAVNKLIIPSSMMVNFPVYIQMDCEFTDITQCTVTWYRATKKDSENTDGVREWQEMSSSTVYSPTMADMGHRLKVKCVPQNMERNLIGKAVTAESSSVVNAGPGYCPFETRHQFTKEKTDELRIRVVTYNILADLYSDSDFSREQLYPYCPAYALNIHYRTPLLLKEITGYNADLICLQEVDKKVFEHDLLPDLSLSGFEGLLCLKAGQVPEGSATFFNKSKFKLVDKHDIVLSEIIESDSRFKDILNLLECNEQLMHKVLQKQTIQQVSILESLDKSGQLLCVANTHLYFYPTADNIRLIQIAVCMKHIEHIIEKYKSKGQNISLVFCGDFNSDPERGVNLFMTTGSIAADFKEWKLNGSTDSILGMNLNHFLSLSSGCGYPVYTNYVGGFNATLDYIFYDNTCFDVAEVVPLPDDSEVVLHTALPSVVFPSDHIAQICTLKWKQ</sequence>
<dbReference type="GO" id="GO:0005759">
    <property type="term" value="C:mitochondrial matrix"/>
    <property type="evidence" value="ECO:0007669"/>
    <property type="project" value="UniProtKB-SubCell"/>
</dbReference>
<comment type="cofactor">
    <cofactor evidence="1">
        <name>Mg(2+)</name>
        <dbReference type="ChEBI" id="CHEBI:18420"/>
    </cofactor>
</comment>
<dbReference type="RefSeq" id="XP_029657364.1">
    <property type="nucleotide sequence ID" value="XM_029801504.2"/>
</dbReference>
<evidence type="ECO:0000256" key="3">
    <source>
        <dbReference type="ARBA" id="ARBA00022553"/>
    </source>
</evidence>
<evidence type="ECO:0000256" key="7">
    <source>
        <dbReference type="ARBA" id="ARBA00022801"/>
    </source>
</evidence>
<dbReference type="InterPro" id="IPR005135">
    <property type="entry name" value="Endo/exonuclease/phosphatase"/>
</dbReference>
<reference evidence="17" key="1">
    <citation type="submission" date="2025-08" db="UniProtKB">
        <authorList>
            <consortium name="RefSeq"/>
        </authorList>
    </citation>
    <scope>IDENTIFICATION</scope>
</reference>
<dbReference type="GO" id="GO:0000288">
    <property type="term" value="P:nuclear-transcribed mRNA catabolic process, deadenylation-dependent decay"/>
    <property type="evidence" value="ECO:0007669"/>
    <property type="project" value="TreeGrafter"/>
</dbReference>
<keyword evidence="16" id="KW-1185">Reference proteome</keyword>
<dbReference type="GO" id="GO:0046872">
    <property type="term" value="F:metal ion binding"/>
    <property type="evidence" value="ECO:0007669"/>
    <property type="project" value="UniProtKB-KW"/>
</dbReference>
<evidence type="ECO:0000313" key="16">
    <source>
        <dbReference type="Proteomes" id="UP000515154"/>
    </source>
</evidence>
<accession>A0A6P7TY42</accession>
<dbReference type="Pfam" id="PF21171">
    <property type="entry name" value="PDE12-like_N"/>
    <property type="match status" value="1"/>
</dbReference>
<dbReference type="KEGG" id="osn:115231484"/>
<gene>
    <name evidence="17" type="primary">LOC115231484</name>
</gene>
<keyword evidence="7" id="KW-0378">Hydrolase</keyword>
<dbReference type="Pfam" id="PF03372">
    <property type="entry name" value="Exo_endo_phos"/>
    <property type="match status" value="1"/>
</dbReference>
<dbReference type="PANTHER" id="PTHR12121">
    <property type="entry name" value="CARBON CATABOLITE REPRESSOR PROTEIN 4"/>
    <property type="match status" value="1"/>
</dbReference>
<dbReference type="Gene3D" id="3.60.10.10">
    <property type="entry name" value="Endonuclease/exonuclease/phosphatase"/>
    <property type="match status" value="1"/>
</dbReference>
<dbReference type="PANTHER" id="PTHR12121:SF37">
    <property type="entry name" value="2',5'-PHOSPHODIESTERASE 12"/>
    <property type="match status" value="1"/>
</dbReference>
<keyword evidence="10" id="KW-0809">Transit peptide</keyword>
<dbReference type="GO" id="GO:0006397">
    <property type="term" value="P:mRNA processing"/>
    <property type="evidence" value="ECO:0007669"/>
    <property type="project" value="UniProtKB-KW"/>
</dbReference>
<dbReference type="AlphaFoldDB" id="A0A6P7TY42"/>
<evidence type="ECO:0000256" key="5">
    <source>
        <dbReference type="ARBA" id="ARBA00022722"/>
    </source>
</evidence>
<dbReference type="InterPro" id="IPR048821">
    <property type="entry name" value="PDE12-like_N"/>
</dbReference>
<keyword evidence="5" id="KW-0540">Nuclease</keyword>
<dbReference type="Proteomes" id="UP000515154">
    <property type="component" value="Linkage group LG2"/>
</dbReference>
<evidence type="ECO:0000256" key="10">
    <source>
        <dbReference type="ARBA" id="ARBA00022946"/>
    </source>
</evidence>
<dbReference type="GO" id="GO:0004535">
    <property type="term" value="F:poly(A)-specific ribonuclease activity"/>
    <property type="evidence" value="ECO:0007669"/>
    <property type="project" value="UniProtKB-ARBA"/>
</dbReference>
<keyword evidence="11" id="KW-0496">Mitochondrion</keyword>
<evidence type="ECO:0000256" key="13">
    <source>
        <dbReference type="ARBA" id="ARBA00083541"/>
    </source>
</evidence>
<dbReference type="InterPro" id="IPR036691">
    <property type="entry name" value="Endo/exonu/phosph_ase_sf"/>
</dbReference>
<evidence type="ECO:0000259" key="15">
    <source>
        <dbReference type="Pfam" id="PF21171"/>
    </source>
</evidence>
<protein>
    <recommendedName>
        <fullName evidence="12">2',5'-phosphodiesterase 12</fullName>
    </recommendedName>
    <alternativeName>
        <fullName evidence="13">Mitochondrial deadenylase</fullName>
    </alternativeName>
</protein>
<name>A0A6P7TY42_9MOLL</name>
<dbReference type="SUPFAM" id="SSF56219">
    <property type="entry name" value="DNase I-like"/>
    <property type="match status" value="1"/>
</dbReference>
<evidence type="ECO:0000256" key="9">
    <source>
        <dbReference type="ARBA" id="ARBA00022842"/>
    </source>
</evidence>
<keyword evidence="9" id="KW-0460">Magnesium</keyword>
<feature type="domain" description="Endonuclease/exonuclease/phosphatase" evidence="14">
    <location>
        <begin position="306"/>
        <end position="613"/>
    </location>
</feature>
<proteinExistence type="predicted"/>
<dbReference type="InterPro" id="IPR050410">
    <property type="entry name" value="CCR4/nocturin_mRNA_transcr"/>
</dbReference>